<dbReference type="KEGG" id="ndi:NDAI_0H01070"/>
<dbReference type="GO" id="GO:0005543">
    <property type="term" value="F:phospholipid binding"/>
    <property type="evidence" value="ECO:0007669"/>
    <property type="project" value="EnsemblFungi"/>
</dbReference>
<dbReference type="GO" id="GO:0000328">
    <property type="term" value="C:fungal-type vacuole lumen"/>
    <property type="evidence" value="ECO:0007669"/>
    <property type="project" value="EnsemblFungi"/>
</dbReference>
<dbReference type="GO" id="GO:0030414">
    <property type="term" value="F:peptidase inhibitor activity"/>
    <property type="evidence" value="ECO:0007669"/>
    <property type="project" value="EnsemblFungi"/>
</dbReference>
<evidence type="ECO:0000313" key="3">
    <source>
        <dbReference type="Proteomes" id="UP000000689"/>
    </source>
</evidence>
<dbReference type="InterPro" id="IPR035810">
    <property type="entry name" value="PEBP_euk"/>
</dbReference>
<evidence type="ECO:0000256" key="1">
    <source>
        <dbReference type="ARBA" id="ARBA00007091"/>
    </source>
</evidence>
<dbReference type="GO" id="GO:0046578">
    <property type="term" value="P:regulation of Ras protein signal transduction"/>
    <property type="evidence" value="ECO:0007669"/>
    <property type="project" value="EnsemblFungi"/>
</dbReference>
<accession>G0WES0</accession>
<dbReference type="RefSeq" id="XP_003671524.1">
    <property type="nucleotide sequence ID" value="XM_003671476.1"/>
</dbReference>
<evidence type="ECO:0000313" key="2">
    <source>
        <dbReference type="EMBL" id="CCD26281.1"/>
    </source>
</evidence>
<dbReference type="EMBL" id="HE580274">
    <property type="protein sequence ID" value="CCD26281.1"/>
    <property type="molecule type" value="Genomic_DNA"/>
</dbReference>
<dbReference type="eggNOG" id="KOG3346">
    <property type="taxonomic scope" value="Eukaryota"/>
</dbReference>
<protein>
    <recommendedName>
        <fullName evidence="4">Carboxypeptidase Y inhibitor</fullName>
    </recommendedName>
</protein>
<dbReference type="OrthoDB" id="2506647at2759"/>
<organism evidence="2 3">
    <name type="scientific">Naumovozyma dairenensis (strain ATCC 10597 / BCRC 20456 / CBS 421 / NBRC 0211 / NRRL Y-12639)</name>
    <name type="common">Saccharomyces dairenensis</name>
    <dbReference type="NCBI Taxonomy" id="1071378"/>
    <lineage>
        <taxon>Eukaryota</taxon>
        <taxon>Fungi</taxon>
        <taxon>Dikarya</taxon>
        <taxon>Ascomycota</taxon>
        <taxon>Saccharomycotina</taxon>
        <taxon>Saccharomycetes</taxon>
        <taxon>Saccharomycetales</taxon>
        <taxon>Saccharomycetaceae</taxon>
        <taxon>Naumovozyma</taxon>
    </lineage>
</organism>
<reference evidence="2 3" key="1">
    <citation type="journal article" date="2011" name="Proc. Natl. Acad. Sci. U.S.A.">
        <title>Evolutionary erosion of yeast sex chromosomes by mating-type switching accidents.</title>
        <authorList>
            <person name="Gordon J.L."/>
            <person name="Armisen D."/>
            <person name="Proux-Wera E."/>
            <person name="Oheigeartaigh S.S."/>
            <person name="Byrne K.P."/>
            <person name="Wolfe K.H."/>
        </authorList>
    </citation>
    <scope>NUCLEOTIDE SEQUENCE [LARGE SCALE GENOMIC DNA]</scope>
    <source>
        <strain evidence="3">ATCC 10597 / BCRC 20456 / CBS 421 / NBRC 0211 / NRRL Y-12639</strain>
    </source>
</reference>
<dbReference type="OMA" id="NWGYGTP"/>
<dbReference type="STRING" id="1071378.G0WES0"/>
<proteinExistence type="inferred from homology"/>
<dbReference type="Proteomes" id="UP000000689">
    <property type="component" value="Chromosome 8"/>
</dbReference>
<dbReference type="PANTHER" id="PTHR11362">
    <property type="entry name" value="PHOSPHATIDYLETHANOLAMINE-BINDING PROTEIN"/>
    <property type="match status" value="1"/>
</dbReference>
<dbReference type="InterPro" id="IPR008914">
    <property type="entry name" value="PEBP"/>
</dbReference>
<dbReference type="AlphaFoldDB" id="G0WES0"/>
<dbReference type="InterPro" id="IPR036610">
    <property type="entry name" value="PEBP-like_sf"/>
</dbReference>
<dbReference type="GeneID" id="11495812"/>
<dbReference type="MEROPS" id="I51.001"/>
<dbReference type="CDD" id="cd00866">
    <property type="entry name" value="PEBP_euk"/>
    <property type="match status" value="1"/>
</dbReference>
<dbReference type="GO" id="GO:0030162">
    <property type="term" value="P:regulation of proteolysis"/>
    <property type="evidence" value="ECO:0007669"/>
    <property type="project" value="EnsemblFungi"/>
</dbReference>
<keyword evidence="3" id="KW-1185">Reference proteome</keyword>
<name>G0WES0_NAUDC</name>
<dbReference type="HOGENOM" id="CLU_043994_3_1_1"/>
<dbReference type="Gene3D" id="3.90.280.10">
    <property type="entry name" value="PEBP-like"/>
    <property type="match status" value="1"/>
</dbReference>
<sequence>MEYSININKAAIDGLSKHDILKDVVKDPNFQPKGILSAEFNSSNSTVAMGNTLSVEATASKPQVQFILNDSVKDINEDDHFTLVMTDPDAPSRTDKKWSEFCHYVETNIKLDGFARDSEFLASEISNGHEMMPYKGPGPPKGTGPHRYVLLFYKQTPGVTLTKVKDRPNWGYGQPAVGVHKWASENKLSLLAVNFFFAETK</sequence>
<comment type="similarity">
    <text evidence="1">Belongs to the phosphatidylethanolamine-binding protein family.</text>
</comment>
<dbReference type="GO" id="GO:0000329">
    <property type="term" value="C:fungal-type vacuole membrane"/>
    <property type="evidence" value="ECO:0007669"/>
    <property type="project" value="EnsemblFungi"/>
</dbReference>
<dbReference type="InterPro" id="IPR001858">
    <property type="entry name" value="Phosphatidylethanolamine-bd_CS"/>
</dbReference>
<gene>
    <name evidence="2" type="primary">NDAI0H01070</name>
    <name evidence="2" type="ordered locus">NDAI_0H01070</name>
</gene>
<dbReference type="SUPFAM" id="SSF49777">
    <property type="entry name" value="PEBP-like"/>
    <property type="match status" value="1"/>
</dbReference>
<evidence type="ECO:0008006" key="4">
    <source>
        <dbReference type="Google" id="ProtNLM"/>
    </source>
</evidence>
<dbReference type="Pfam" id="PF01161">
    <property type="entry name" value="PBP"/>
    <property type="match status" value="1"/>
</dbReference>
<dbReference type="PROSITE" id="PS01220">
    <property type="entry name" value="PBP"/>
    <property type="match status" value="1"/>
</dbReference>
<dbReference type="PANTHER" id="PTHR11362:SF148">
    <property type="entry name" value="CARBOXYPEPTIDASE Y INHIBITOR"/>
    <property type="match status" value="1"/>
</dbReference>